<reference evidence="1 2" key="1">
    <citation type="journal article" date="2012" name="J. Bacteriol.">
        <title>Complete genome sequence of the B12-producing Shimwellia blattae strain DSM 4481, isolated from a cockroach.</title>
        <authorList>
            <person name="Brzuszkiewicz E."/>
            <person name="Waschkowitz T."/>
            <person name="Wiezer A."/>
            <person name="Daniel R."/>
        </authorList>
    </citation>
    <scope>NUCLEOTIDE SEQUENCE [LARGE SCALE GENOMIC DNA]</scope>
    <source>
        <strain evidence="2">ATCC 29907 / DSM 4481 / JCM 1650 / NBRC 105725 / CDC 9005-74</strain>
    </source>
</reference>
<proteinExistence type="predicted"/>
<evidence type="ECO:0000313" key="1">
    <source>
        <dbReference type="EMBL" id="AFJ47129.1"/>
    </source>
</evidence>
<dbReference type="HOGENOM" id="CLU_2275538_0_0_6"/>
<dbReference type="AlphaFoldDB" id="I2B9C5"/>
<accession>I2B9C5</accession>
<dbReference type="EMBL" id="CP001560">
    <property type="protein sequence ID" value="AFJ47129.1"/>
    <property type="molecule type" value="Genomic_DNA"/>
</dbReference>
<organism evidence="1 2">
    <name type="scientific">Shimwellia blattae (strain ATCC 29907 / DSM 4481 / JCM 1650 / NBRC 105725 / CDC 9005-74)</name>
    <name type="common">Escherichia blattae</name>
    <dbReference type="NCBI Taxonomy" id="630626"/>
    <lineage>
        <taxon>Bacteria</taxon>
        <taxon>Pseudomonadati</taxon>
        <taxon>Pseudomonadota</taxon>
        <taxon>Gammaproteobacteria</taxon>
        <taxon>Enterobacterales</taxon>
        <taxon>Enterobacteriaceae</taxon>
        <taxon>Shimwellia</taxon>
    </lineage>
</organism>
<gene>
    <name evidence="1" type="ordered locus">EBL_c20380</name>
</gene>
<evidence type="ECO:0000313" key="2">
    <source>
        <dbReference type="Proteomes" id="UP000001955"/>
    </source>
</evidence>
<sequence length="102" mass="11616">MRFDHNVIMSRQLGWRDFPVRREAINERIHGIHFNGGTPFAYCTLMNHVVVPKGLVFSFRPPVINIGPDFIHVCSDRSGYPDDLGGHLCEGGFTLHWGVYYG</sequence>
<name>I2B9C5_SHIBC</name>
<protein>
    <submittedName>
        <fullName evidence="1">Uncharacterized protein</fullName>
    </submittedName>
</protein>
<dbReference type="Proteomes" id="UP000001955">
    <property type="component" value="Chromosome"/>
</dbReference>
<keyword evidence="2" id="KW-1185">Reference proteome</keyword>
<dbReference type="KEGG" id="ebt:EBL_c20380"/>
<dbReference type="STRING" id="630626.EBL_c20380"/>